<dbReference type="OrthoDB" id="2906471at2759"/>
<proteinExistence type="predicted"/>
<name>A0A0D0AR21_9AGAR</name>
<dbReference type="Proteomes" id="UP000053593">
    <property type="component" value="Unassembled WGS sequence"/>
</dbReference>
<sequence length="138" mass="16222">KFQRRQAIAALQMQTCQEKGDKEGEDCWAFIMHTVTTLQADRMSDEEDREVDRKSAKLVLDLEFRHHEFRSLFRMVDSVREKMDKGQGGRKLKRRVEISRKADRPFPKDIPSVFLSPTFCIRTSDEAQNSALQEDFIR</sequence>
<organism evidence="1 2">
    <name type="scientific">Collybiopsis luxurians FD-317 M1</name>
    <dbReference type="NCBI Taxonomy" id="944289"/>
    <lineage>
        <taxon>Eukaryota</taxon>
        <taxon>Fungi</taxon>
        <taxon>Dikarya</taxon>
        <taxon>Basidiomycota</taxon>
        <taxon>Agaricomycotina</taxon>
        <taxon>Agaricomycetes</taxon>
        <taxon>Agaricomycetidae</taxon>
        <taxon>Agaricales</taxon>
        <taxon>Marasmiineae</taxon>
        <taxon>Omphalotaceae</taxon>
        <taxon>Collybiopsis</taxon>
        <taxon>Collybiopsis luxurians</taxon>
    </lineage>
</organism>
<protein>
    <submittedName>
        <fullName evidence="1">Uncharacterized protein</fullName>
    </submittedName>
</protein>
<dbReference type="AlphaFoldDB" id="A0A0D0AR21"/>
<keyword evidence="2" id="KW-1185">Reference proteome</keyword>
<reference evidence="1 2" key="1">
    <citation type="submission" date="2014-04" db="EMBL/GenBank/DDBJ databases">
        <title>Evolutionary Origins and Diversification of the Mycorrhizal Mutualists.</title>
        <authorList>
            <consortium name="DOE Joint Genome Institute"/>
            <consortium name="Mycorrhizal Genomics Consortium"/>
            <person name="Kohler A."/>
            <person name="Kuo A."/>
            <person name="Nagy L.G."/>
            <person name="Floudas D."/>
            <person name="Copeland A."/>
            <person name="Barry K.W."/>
            <person name="Cichocki N."/>
            <person name="Veneault-Fourrey C."/>
            <person name="LaButti K."/>
            <person name="Lindquist E.A."/>
            <person name="Lipzen A."/>
            <person name="Lundell T."/>
            <person name="Morin E."/>
            <person name="Murat C."/>
            <person name="Riley R."/>
            <person name="Ohm R."/>
            <person name="Sun H."/>
            <person name="Tunlid A."/>
            <person name="Henrissat B."/>
            <person name="Grigoriev I.V."/>
            <person name="Hibbett D.S."/>
            <person name="Martin F."/>
        </authorList>
    </citation>
    <scope>NUCLEOTIDE SEQUENCE [LARGE SCALE GENOMIC DNA]</scope>
    <source>
        <strain evidence="1 2">FD-317 M1</strain>
    </source>
</reference>
<evidence type="ECO:0000313" key="2">
    <source>
        <dbReference type="Proteomes" id="UP000053593"/>
    </source>
</evidence>
<accession>A0A0D0AR21</accession>
<evidence type="ECO:0000313" key="1">
    <source>
        <dbReference type="EMBL" id="KIK52810.1"/>
    </source>
</evidence>
<dbReference type="EMBL" id="KN834837">
    <property type="protein sequence ID" value="KIK52810.1"/>
    <property type="molecule type" value="Genomic_DNA"/>
</dbReference>
<feature type="non-terminal residue" evidence="1">
    <location>
        <position position="1"/>
    </location>
</feature>
<gene>
    <name evidence="1" type="ORF">GYMLUDRAFT_179728</name>
</gene>
<dbReference type="HOGENOM" id="CLU_1981814_0_0_1"/>